<feature type="compositionally biased region" description="Polar residues" evidence="1">
    <location>
        <begin position="104"/>
        <end position="113"/>
    </location>
</feature>
<keyword evidence="4" id="KW-1185">Reference proteome</keyword>
<feature type="region of interest" description="Disordered" evidence="1">
    <location>
        <begin position="103"/>
        <end position="122"/>
    </location>
</feature>
<feature type="chain" id="PRO_5035420335" description="Elicitin-like protein" evidence="2">
    <location>
        <begin position="20"/>
        <end position="227"/>
    </location>
</feature>
<evidence type="ECO:0000313" key="4">
    <source>
        <dbReference type="Proteomes" id="UP000794436"/>
    </source>
</evidence>
<gene>
    <name evidence="3" type="ORF">Poli38472_007806</name>
</gene>
<dbReference type="InterPro" id="IPR002200">
    <property type="entry name" value="Elicitin"/>
</dbReference>
<sequence>MHFTKIATLALALAVTVNAADPASCTTADEMKIEELAKSTGVDKACGISSILETTDSLSCKSKCLDAVTKLSDQVPDCSMGFMNAKDTLRVVVQMCKNEVEEGLSSTSGSQDGTAECTDAQAEESNKLAQTPEYIAACGNTTVEAANSNVCSDQKCLSYVKNKFVKQLPDCSVIGINIKTAVKMAIAMCEVVPEAGGSAPAPSGASAYIMASAASLATVALAALTVA</sequence>
<dbReference type="GO" id="GO:0005576">
    <property type="term" value="C:extracellular region"/>
    <property type="evidence" value="ECO:0007669"/>
    <property type="project" value="InterPro"/>
</dbReference>
<comment type="caution">
    <text evidence="3">The sequence shown here is derived from an EMBL/GenBank/DDBJ whole genome shotgun (WGS) entry which is preliminary data.</text>
</comment>
<dbReference type="SMART" id="SM01187">
    <property type="entry name" value="Elicitin"/>
    <property type="match status" value="2"/>
</dbReference>
<protein>
    <recommendedName>
        <fullName evidence="5">Elicitin-like protein</fullName>
    </recommendedName>
</protein>
<feature type="signal peptide" evidence="2">
    <location>
        <begin position="1"/>
        <end position="19"/>
    </location>
</feature>
<evidence type="ECO:0000313" key="3">
    <source>
        <dbReference type="EMBL" id="TMW68134.1"/>
    </source>
</evidence>
<dbReference type="AlphaFoldDB" id="A0A8K1CRX4"/>
<accession>A0A8K1CRX4</accession>
<evidence type="ECO:0000256" key="1">
    <source>
        <dbReference type="SAM" id="MobiDB-lite"/>
    </source>
</evidence>
<dbReference type="Proteomes" id="UP000794436">
    <property type="component" value="Unassembled WGS sequence"/>
</dbReference>
<evidence type="ECO:0000256" key="2">
    <source>
        <dbReference type="SAM" id="SignalP"/>
    </source>
</evidence>
<reference evidence="3" key="1">
    <citation type="submission" date="2019-03" db="EMBL/GenBank/DDBJ databases">
        <title>Long read genome sequence of the mycoparasitic Pythium oligandrum ATCC 38472 isolated from sugarbeet rhizosphere.</title>
        <authorList>
            <person name="Gaulin E."/>
        </authorList>
    </citation>
    <scope>NUCLEOTIDE SEQUENCE</scope>
    <source>
        <strain evidence="3">ATCC 38472_TT</strain>
    </source>
</reference>
<keyword evidence="2" id="KW-0732">Signal</keyword>
<evidence type="ECO:0008006" key="5">
    <source>
        <dbReference type="Google" id="ProtNLM"/>
    </source>
</evidence>
<proteinExistence type="predicted"/>
<name>A0A8K1CRX4_PYTOL</name>
<organism evidence="3 4">
    <name type="scientific">Pythium oligandrum</name>
    <name type="common">Mycoparasitic fungus</name>
    <dbReference type="NCBI Taxonomy" id="41045"/>
    <lineage>
        <taxon>Eukaryota</taxon>
        <taxon>Sar</taxon>
        <taxon>Stramenopiles</taxon>
        <taxon>Oomycota</taxon>
        <taxon>Peronosporomycetes</taxon>
        <taxon>Pythiales</taxon>
        <taxon>Pythiaceae</taxon>
        <taxon>Pythium</taxon>
    </lineage>
</organism>
<dbReference type="OrthoDB" id="165739at2759"/>
<dbReference type="EMBL" id="SPLM01000003">
    <property type="protein sequence ID" value="TMW68134.1"/>
    <property type="molecule type" value="Genomic_DNA"/>
</dbReference>